<feature type="non-terminal residue" evidence="9">
    <location>
        <position position="1"/>
    </location>
</feature>
<evidence type="ECO:0000259" key="8">
    <source>
        <dbReference type="PROSITE" id="PS50850"/>
    </source>
</evidence>
<sequence length="542" mass="60351">LKNDIEDLFCKMNLSHDSQESDINNSETKSLLKEENNVYDEADLYENAVASCGFGYFQIKLLFICGWAIASDSAEIQTVSFVLPSACDLYLTSNNKGWLNAIIFIGMILGGYGFGGAADIKGRRFILLMSMSLNGLFGVCSAFSPSFGYFLVFRLLSGIGVGAAMPVLFSYFVEFMSMNRRGPMIGFMASFWMFGNILASAAAWIIIPRVHIGFYIFGLWFGSWRIFVVICAIPSLSSAFFLYFMPESPKYLQNIGQYKRAEKVFKLMFNCNFGQVESIPPEISEFGDRQPRVDTPFDIHHGDVCKFSQCLCSFSLTLKKVCCSTKKLFQKPHLRTTLILLFVWFTLSFGYYGLWMWFPEIFQRIQQGGSSCGGETSFNETKSIWTCSQQVEFGTAVYMESFLIALSNLPGNIITVLVINKLGRRQLLAISMVISGICVFFFWFVTTPTETLIMACLFSGVSVAGWNALDALALEQYPTNLRSTSFGLQSGVGRVAAVLGNVVFGEMVDLHCSIPLLTVAVMLFIGGLSAIKLQKTEKTALK</sequence>
<feature type="transmembrane region" description="Helical" evidence="7">
    <location>
        <begin position="185"/>
        <end position="207"/>
    </location>
</feature>
<accession>T2MCW2</accession>
<dbReference type="SUPFAM" id="SSF103473">
    <property type="entry name" value="MFS general substrate transporter"/>
    <property type="match status" value="1"/>
</dbReference>
<feature type="transmembrane region" description="Helical" evidence="7">
    <location>
        <begin position="150"/>
        <end position="173"/>
    </location>
</feature>
<evidence type="ECO:0000256" key="1">
    <source>
        <dbReference type="ARBA" id="ARBA00004141"/>
    </source>
</evidence>
<keyword evidence="3" id="KW-0813">Transport</keyword>
<organism evidence="9">
    <name type="scientific">Hydra vulgaris</name>
    <name type="common">Hydra</name>
    <name type="synonym">Hydra attenuata</name>
    <dbReference type="NCBI Taxonomy" id="6087"/>
    <lineage>
        <taxon>Eukaryota</taxon>
        <taxon>Metazoa</taxon>
        <taxon>Cnidaria</taxon>
        <taxon>Hydrozoa</taxon>
        <taxon>Hydroidolina</taxon>
        <taxon>Anthoathecata</taxon>
        <taxon>Aplanulata</taxon>
        <taxon>Hydridae</taxon>
        <taxon>Hydra</taxon>
    </lineage>
</organism>
<dbReference type="PROSITE" id="PS00217">
    <property type="entry name" value="SUGAR_TRANSPORT_2"/>
    <property type="match status" value="1"/>
</dbReference>
<evidence type="ECO:0000256" key="2">
    <source>
        <dbReference type="ARBA" id="ARBA00008335"/>
    </source>
</evidence>
<dbReference type="GO" id="GO:0016020">
    <property type="term" value="C:membrane"/>
    <property type="evidence" value="ECO:0007669"/>
    <property type="project" value="UniProtKB-SubCell"/>
</dbReference>
<feature type="transmembrane region" description="Helical" evidence="7">
    <location>
        <begin position="514"/>
        <end position="533"/>
    </location>
</feature>
<dbReference type="InterPro" id="IPR011701">
    <property type="entry name" value="MFS"/>
</dbReference>
<evidence type="ECO:0000256" key="5">
    <source>
        <dbReference type="ARBA" id="ARBA00022989"/>
    </source>
</evidence>
<evidence type="ECO:0000256" key="4">
    <source>
        <dbReference type="ARBA" id="ARBA00022692"/>
    </source>
</evidence>
<dbReference type="AlphaFoldDB" id="T2MCW2"/>
<gene>
    <name evidence="9" type="primary">SV2C</name>
</gene>
<keyword evidence="6 7" id="KW-0472">Membrane</keyword>
<dbReference type="InterPro" id="IPR020846">
    <property type="entry name" value="MFS_dom"/>
</dbReference>
<feature type="domain" description="Major facilitator superfamily (MFS) profile" evidence="8">
    <location>
        <begin position="58"/>
        <end position="538"/>
    </location>
</feature>
<dbReference type="InterPro" id="IPR005829">
    <property type="entry name" value="Sugar_transporter_CS"/>
</dbReference>
<comment type="similarity">
    <text evidence="2">Belongs to the major facilitator superfamily.</text>
</comment>
<feature type="transmembrane region" description="Helical" evidence="7">
    <location>
        <begin position="427"/>
        <end position="446"/>
    </location>
</feature>
<dbReference type="Pfam" id="PF07690">
    <property type="entry name" value="MFS_1"/>
    <property type="match status" value="1"/>
</dbReference>
<feature type="transmembrane region" description="Helical" evidence="7">
    <location>
        <begin position="125"/>
        <end position="144"/>
    </location>
</feature>
<dbReference type="PANTHER" id="PTHR23511:SF34">
    <property type="entry name" value="SYNAPTIC VESICLE GLYCOPROTEIN 2"/>
    <property type="match status" value="1"/>
</dbReference>
<proteinExistence type="evidence at transcript level"/>
<dbReference type="EMBL" id="HAAD01003550">
    <property type="protein sequence ID" value="CDG69782.1"/>
    <property type="molecule type" value="mRNA"/>
</dbReference>
<evidence type="ECO:0000256" key="6">
    <source>
        <dbReference type="ARBA" id="ARBA00023136"/>
    </source>
</evidence>
<dbReference type="PANTHER" id="PTHR23511">
    <property type="entry name" value="SYNAPTIC VESICLE GLYCOPROTEIN 2"/>
    <property type="match status" value="1"/>
</dbReference>
<reference evidence="9" key="1">
    <citation type="journal article" date="2013" name="Genome Biol. Evol.">
        <title>Punctuated emergences of genetic and phenotypic innovations in eumetazoan, bilaterian, euteleostome, and hominidae ancestors.</title>
        <authorList>
            <person name="Wenger Y."/>
            <person name="Galliot B."/>
        </authorList>
    </citation>
    <scope>NUCLEOTIDE SEQUENCE</scope>
    <source>
        <tissue evidence="9">Whole animals</tissue>
    </source>
</reference>
<evidence type="ECO:0000313" key="9">
    <source>
        <dbReference type="EMBL" id="CDG69782.1"/>
    </source>
</evidence>
<name>T2MCW2_HYDVU</name>
<dbReference type="Gene3D" id="1.20.1250.20">
    <property type="entry name" value="MFS general substrate transporter like domains"/>
    <property type="match status" value="1"/>
</dbReference>
<keyword evidence="4 7" id="KW-0812">Transmembrane</keyword>
<dbReference type="FunFam" id="1.20.1250.20:FF:000232">
    <property type="entry name" value="Organic cation/carnitine transporter 7"/>
    <property type="match status" value="1"/>
</dbReference>
<feature type="transmembrane region" description="Helical" evidence="7">
    <location>
        <begin position="336"/>
        <end position="358"/>
    </location>
</feature>
<dbReference type="GO" id="GO:0022857">
    <property type="term" value="F:transmembrane transporter activity"/>
    <property type="evidence" value="ECO:0007669"/>
    <property type="project" value="InterPro"/>
</dbReference>
<dbReference type="Pfam" id="PF00083">
    <property type="entry name" value="Sugar_tr"/>
    <property type="match status" value="1"/>
</dbReference>
<feature type="transmembrane region" description="Helical" evidence="7">
    <location>
        <begin position="98"/>
        <end position="118"/>
    </location>
</feature>
<dbReference type="OrthoDB" id="3936150at2759"/>
<keyword evidence="5 7" id="KW-1133">Transmembrane helix</keyword>
<dbReference type="InterPro" id="IPR036259">
    <property type="entry name" value="MFS_trans_sf"/>
</dbReference>
<feature type="transmembrane region" description="Helical" evidence="7">
    <location>
        <begin position="219"/>
        <end position="244"/>
    </location>
</feature>
<protein>
    <submittedName>
        <fullName evidence="9">Synaptic vesicle glycoprotein 2C</fullName>
    </submittedName>
</protein>
<feature type="transmembrane region" description="Helical" evidence="7">
    <location>
        <begin position="402"/>
        <end position="420"/>
    </location>
</feature>
<evidence type="ECO:0000256" key="7">
    <source>
        <dbReference type="SAM" id="Phobius"/>
    </source>
</evidence>
<evidence type="ECO:0000256" key="3">
    <source>
        <dbReference type="ARBA" id="ARBA00022448"/>
    </source>
</evidence>
<dbReference type="InterPro" id="IPR005828">
    <property type="entry name" value="MFS_sugar_transport-like"/>
</dbReference>
<comment type="subcellular location">
    <subcellularLocation>
        <location evidence="1">Membrane</location>
        <topology evidence="1">Multi-pass membrane protein</topology>
    </subcellularLocation>
</comment>
<dbReference type="PROSITE" id="PS50850">
    <property type="entry name" value="MFS"/>
    <property type="match status" value="1"/>
</dbReference>